<dbReference type="EMBL" id="BAABVV010000024">
    <property type="protein sequence ID" value="GAA6113973.1"/>
    <property type="molecule type" value="Genomic_DNA"/>
</dbReference>
<dbReference type="Proteomes" id="UP001438112">
    <property type="component" value="Unassembled WGS sequence"/>
</dbReference>
<comment type="caution">
    <text evidence="2">The sequence shown here is derived from an EMBL/GenBank/DDBJ whole genome shotgun (WGS) entry which is preliminary data.</text>
</comment>
<name>A0ABP9ZGQ0_9LACO</name>
<evidence type="ECO:0000256" key="1">
    <source>
        <dbReference type="SAM" id="Coils"/>
    </source>
</evidence>
<reference evidence="2 3" key="1">
    <citation type="submission" date="2024-03" db="EMBL/GenBank/DDBJ databases">
        <title>Inconsistent identification of Apilactobacillus kunkeei-related strains obtained by well-developed overall genome related indices.</title>
        <authorList>
            <person name="Maeno S."/>
            <person name="Endo A."/>
        </authorList>
    </citation>
    <scope>NUCLEOTIDE SEQUENCE [LARGE SCALE GENOMIC DNA]</scope>
    <source>
        <strain evidence="2 3">20H-10</strain>
    </source>
</reference>
<evidence type="ECO:0000313" key="2">
    <source>
        <dbReference type="EMBL" id="GAA6113973.1"/>
    </source>
</evidence>
<gene>
    <name evidence="2" type="ORF">AP20H10_03360</name>
</gene>
<proteinExistence type="predicted"/>
<organism evidence="2 3">
    <name type="scientific">Apilactobacillus apinorum</name>
    <dbReference type="NCBI Taxonomy" id="1218495"/>
    <lineage>
        <taxon>Bacteria</taxon>
        <taxon>Bacillati</taxon>
        <taxon>Bacillota</taxon>
        <taxon>Bacilli</taxon>
        <taxon>Lactobacillales</taxon>
        <taxon>Lactobacillaceae</taxon>
        <taxon>Apilactobacillus</taxon>
    </lineage>
</organism>
<evidence type="ECO:0008006" key="4">
    <source>
        <dbReference type="Google" id="ProtNLM"/>
    </source>
</evidence>
<feature type="coiled-coil region" evidence="1">
    <location>
        <begin position="7"/>
        <end position="41"/>
    </location>
</feature>
<accession>A0ABP9ZGQ0</accession>
<dbReference type="RefSeq" id="WP_290047188.1">
    <property type="nucleotide sequence ID" value="NZ_BAABVV010000024.1"/>
</dbReference>
<sequence>MKNYQANRDLLEILESQKIKIKNLKEEVKILQRKLDQQIAKERMIKQ</sequence>
<evidence type="ECO:0000313" key="3">
    <source>
        <dbReference type="Proteomes" id="UP001438112"/>
    </source>
</evidence>
<protein>
    <recommendedName>
        <fullName evidence="4">Transposase</fullName>
    </recommendedName>
</protein>
<keyword evidence="1" id="KW-0175">Coiled coil</keyword>
<keyword evidence="3" id="KW-1185">Reference proteome</keyword>